<evidence type="ECO:0000256" key="5">
    <source>
        <dbReference type="ARBA" id="ARBA00023306"/>
    </source>
</evidence>
<comment type="caution">
    <text evidence="7">The sequence shown here is derived from an EMBL/GenBank/DDBJ whole genome shotgun (WGS) entry which is preliminary data.</text>
</comment>
<dbReference type="InterPro" id="IPR011989">
    <property type="entry name" value="ARM-like"/>
</dbReference>
<evidence type="ECO:0000313" key="8">
    <source>
        <dbReference type="Proteomes" id="UP000717996"/>
    </source>
</evidence>
<keyword evidence="4" id="KW-0539">Nucleus</keyword>
<keyword evidence="6" id="KW-0175">Coiled coil</keyword>
<dbReference type="PANTHER" id="PTHR12663">
    <property type="entry name" value="ANDROGEN INDUCED INHIBITOR OF PROLIFERATION AS3 / PDS5-RELATED"/>
    <property type="match status" value="1"/>
</dbReference>
<keyword evidence="5" id="KW-0131">Cell cycle</keyword>
<dbReference type="CDD" id="cd19953">
    <property type="entry name" value="PDS5"/>
    <property type="match status" value="1"/>
</dbReference>
<evidence type="ECO:0000256" key="4">
    <source>
        <dbReference type="ARBA" id="ARBA00023242"/>
    </source>
</evidence>
<proteinExistence type="predicted"/>
<feature type="coiled-coil region" evidence="6">
    <location>
        <begin position="32"/>
        <end position="66"/>
    </location>
</feature>
<dbReference type="Proteomes" id="UP000717996">
    <property type="component" value="Unassembled WGS sequence"/>
</dbReference>
<dbReference type="Gene3D" id="1.25.10.10">
    <property type="entry name" value="Leucine-rich Repeat Variant"/>
    <property type="match status" value="1"/>
</dbReference>
<dbReference type="GO" id="GO:0000785">
    <property type="term" value="C:chromatin"/>
    <property type="evidence" value="ECO:0007669"/>
    <property type="project" value="TreeGrafter"/>
</dbReference>
<dbReference type="GO" id="GO:0005634">
    <property type="term" value="C:nucleus"/>
    <property type="evidence" value="ECO:0007669"/>
    <property type="project" value="UniProtKB-SubCell"/>
</dbReference>
<dbReference type="EMBL" id="JAANIT010000005">
    <property type="protein sequence ID" value="KAG1554185.1"/>
    <property type="molecule type" value="Genomic_DNA"/>
</dbReference>
<dbReference type="PANTHER" id="PTHR12663:SF0">
    <property type="entry name" value="PRECOCIOUS DISSOCIATION OF SISTERS 5, ISOFORM A"/>
    <property type="match status" value="1"/>
</dbReference>
<protein>
    <recommendedName>
        <fullName evidence="9">Sister chromatid cohesion protein PDS5</fullName>
    </recommendedName>
</protein>
<comment type="subcellular location">
    <subcellularLocation>
        <location evidence="1">Nucleus</location>
    </subcellularLocation>
</comment>
<evidence type="ECO:0000256" key="2">
    <source>
        <dbReference type="ARBA" id="ARBA00022618"/>
    </source>
</evidence>
<dbReference type="GO" id="GO:0051301">
    <property type="term" value="P:cell division"/>
    <property type="evidence" value="ECO:0007669"/>
    <property type="project" value="UniProtKB-KW"/>
</dbReference>
<evidence type="ECO:0008006" key="9">
    <source>
        <dbReference type="Google" id="ProtNLM"/>
    </source>
</evidence>
<evidence type="ECO:0000313" key="7">
    <source>
        <dbReference type="EMBL" id="KAG1554185.1"/>
    </source>
</evidence>
<dbReference type="GO" id="GO:0007064">
    <property type="term" value="P:mitotic sister chromatid cohesion"/>
    <property type="evidence" value="ECO:0007669"/>
    <property type="project" value="InterPro"/>
</dbReference>
<dbReference type="AlphaFoldDB" id="A0A9P6YQA9"/>
<keyword evidence="2" id="KW-0132">Cell division</keyword>
<reference evidence="7" key="1">
    <citation type="journal article" date="2020" name="Microb. Genom.">
        <title>Genetic diversity of clinical and environmental Mucorales isolates obtained from an investigation of mucormycosis cases among solid organ transplant recipients.</title>
        <authorList>
            <person name="Nguyen M.H."/>
            <person name="Kaul D."/>
            <person name="Muto C."/>
            <person name="Cheng S.J."/>
            <person name="Richter R.A."/>
            <person name="Bruno V.M."/>
            <person name="Liu G."/>
            <person name="Beyhan S."/>
            <person name="Sundermann A.J."/>
            <person name="Mounaud S."/>
            <person name="Pasculle A.W."/>
            <person name="Nierman W.C."/>
            <person name="Driscoll E."/>
            <person name="Cumbie R."/>
            <person name="Clancy C.J."/>
            <person name="Dupont C.L."/>
        </authorList>
    </citation>
    <scope>NUCLEOTIDE SEQUENCE</scope>
    <source>
        <strain evidence="7">GL16</strain>
    </source>
</reference>
<keyword evidence="3" id="KW-0498">Mitosis</keyword>
<evidence type="ECO:0000256" key="6">
    <source>
        <dbReference type="SAM" id="Coils"/>
    </source>
</evidence>
<accession>A0A9P6YQA9</accession>
<sequence>MELDSLSEGQDNYELKKLDFPHSLVKRGGLKAQDLLVLLKELHQKLKELEQGAVEQESLLNVAKELTNAQILKNSNKTVTAIAACCLADILRLYAPEAPYSNVELRKIFVFFVSNLSHFGKTDNDAFQYHFYLLESLATVKSFIIISDLDNSDDIVIPVFDDFFRAAAKNYKQKNLNFLLKDILTQIIDEVGISGQEVIELIFEQFVKHEKSPTVPAYIMAIEICTTCAPILQRRAIQYFSDILLSVSNANGTEELEELKKAHELIIKVNAVVPDLLLNVLPLVQEEMKLDQANVRQMATETMGKLFAHPDTNVSEKYPSIWKTWLGRRDDKLAQLRIKWLEMCVDVYKNHVDLATDIIDCIKLKLADPDEKVRSISCKVIGEIALSSDLKQLDKSILESVEERTKDKKNVVRVQAMKTIGSVYDKWFDSIHAGDKTAMQKVGWIPKSLLNRVYTGDAAVMMALEDTLFTYIFPYNEDDQQRTERLITVLETLEQRQKLAFTAILGNNEPSDHERIKNDEFIKYLAAHFADKPRTLNAMRTFLNQKSSKDMKLLKSSIRVDSNYKQIHKAKDKLLANINEDQAGSVEIFQAIFNRACPTLLNKNTIPHLLKMSKLPKGRRNSAANQKSVTAREILKEMSISYPVMYEGCMKDVIQGIMNDNDSASAEEELEILAEISKSHPGQKTYDRNVINRLRSYVIEGNVSQADSASVVLGNMKNADIILVDLVDSLCDDLSLKHPNLLATLTSLSQFALYEPKLLTPVIDLVLNFIEKTLLTTPTKTFTDSNPEWVVYESLPALSKQKVVGVRLLVNYLEACKDEMEAEEHVVTKTFSILWELLERTCDNAFSDNINSAETSHLRLNASQCIVTLTEYNKYMNELTVPKFERLSYTLQDTCYYVRAEFAEFLMKGLQTGKIHSRYYSLLFICAHEPEAALLKQIRSFIQKRLSLLDVKQDESTVLDSSLVRLIHLLAHHPDFTVSVEDLEIFAQYIKFFISCVANADNVSFLYHIVQKIKLSKDMVSDELSHNSYVLSDMTSLLIKHKCNEASWPLNAYTGQLSLQSRLYRSLPSGTVQNETIKKSYLPQAFVEKLEEEDRKLGDKRARSATTFENKRARV</sequence>
<evidence type="ECO:0000256" key="1">
    <source>
        <dbReference type="ARBA" id="ARBA00004123"/>
    </source>
</evidence>
<gene>
    <name evidence="7" type="ORF">G6F51_000105</name>
</gene>
<dbReference type="InterPro" id="IPR016024">
    <property type="entry name" value="ARM-type_fold"/>
</dbReference>
<dbReference type="SUPFAM" id="SSF48371">
    <property type="entry name" value="ARM repeat"/>
    <property type="match status" value="1"/>
</dbReference>
<dbReference type="InterPro" id="IPR039776">
    <property type="entry name" value="Pds5"/>
</dbReference>
<dbReference type="GO" id="GO:0006281">
    <property type="term" value="P:DNA repair"/>
    <property type="evidence" value="ECO:0007669"/>
    <property type="project" value="TreeGrafter"/>
</dbReference>
<name>A0A9P6YQA9_RHIOR</name>
<organism evidence="7 8">
    <name type="scientific">Rhizopus oryzae</name>
    <name type="common">Mucormycosis agent</name>
    <name type="synonym">Rhizopus arrhizus var. delemar</name>
    <dbReference type="NCBI Taxonomy" id="64495"/>
    <lineage>
        <taxon>Eukaryota</taxon>
        <taxon>Fungi</taxon>
        <taxon>Fungi incertae sedis</taxon>
        <taxon>Mucoromycota</taxon>
        <taxon>Mucoromycotina</taxon>
        <taxon>Mucoromycetes</taxon>
        <taxon>Mucorales</taxon>
        <taxon>Mucorineae</taxon>
        <taxon>Rhizopodaceae</taxon>
        <taxon>Rhizopus</taxon>
    </lineage>
</organism>
<dbReference type="Pfam" id="PF20168">
    <property type="entry name" value="PDS5"/>
    <property type="match status" value="1"/>
</dbReference>
<evidence type="ECO:0000256" key="3">
    <source>
        <dbReference type="ARBA" id="ARBA00022776"/>
    </source>
</evidence>